<proteinExistence type="predicted"/>
<dbReference type="InterPro" id="IPR008271">
    <property type="entry name" value="Ser/Thr_kinase_AS"/>
</dbReference>
<dbReference type="FunFam" id="3.10.20.90:FF:000007">
    <property type="entry name" value="Serine/threonine-protein kinase WNK1 isoform 1"/>
    <property type="match status" value="1"/>
</dbReference>
<organism evidence="16 17">
    <name type="scientific">Crypturellus soui</name>
    <dbReference type="NCBI Taxonomy" id="458187"/>
    <lineage>
        <taxon>Eukaryota</taxon>
        <taxon>Metazoa</taxon>
        <taxon>Chordata</taxon>
        <taxon>Craniata</taxon>
        <taxon>Vertebrata</taxon>
        <taxon>Euteleostomi</taxon>
        <taxon>Archelosauria</taxon>
        <taxon>Archosauria</taxon>
        <taxon>Dinosauria</taxon>
        <taxon>Saurischia</taxon>
        <taxon>Theropoda</taxon>
        <taxon>Coelurosauria</taxon>
        <taxon>Aves</taxon>
        <taxon>Palaeognathae</taxon>
        <taxon>Tinamiformes</taxon>
        <taxon>Tinamidae</taxon>
        <taxon>Crypturellus</taxon>
    </lineage>
</organism>
<keyword evidence="17" id="KW-1185">Reference proteome</keyword>
<dbReference type="InterPro" id="IPR056865">
    <property type="entry name" value="CCTL2_WNK"/>
</dbReference>
<evidence type="ECO:0000256" key="9">
    <source>
        <dbReference type="ARBA" id="ARBA00022777"/>
    </source>
</evidence>
<evidence type="ECO:0000256" key="2">
    <source>
        <dbReference type="ARBA" id="ARBA00004496"/>
    </source>
</evidence>
<comment type="caution">
    <text evidence="16">The sequence shown here is derived from an EMBL/GenBank/DDBJ whole genome shotgun (WGS) entry which is preliminary data.</text>
</comment>
<dbReference type="PANTHER" id="PTHR13902">
    <property type="entry name" value="SERINE/THREONINE-PROTEIN KINASE WNK WITH NO LYSINE -RELATED"/>
    <property type="match status" value="1"/>
</dbReference>
<keyword evidence="10" id="KW-0067">ATP-binding</keyword>
<feature type="compositionally biased region" description="Polar residues" evidence="14">
    <location>
        <begin position="1062"/>
        <end position="1078"/>
    </location>
</feature>
<feature type="compositionally biased region" description="Low complexity" evidence="14">
    <location>
        <begin position="1178"/>
        <end position="1196"/>
    </location>
</feature>
<feature type="compositionally biased region" description="Basic residues" evidence="14">
    <location>
        <begin position="931"/>
        <end position="953"/>
    </location>
</feature>
<feature type="region of interest" description="Disordered" evidence="14">
    <location>
        <begin position="1583"/>
        <end position="1627"/>
    </location>
</feature>
<evidence type="ECO:0000256" key="6">
    <source>
        <dbReference type="ARBA" id="ARBA00022553"/>
    </source>
</evidence>
<evidence type="ECO:0000256" key="7">
    <source>
        <dbReference type="ARBA" id="ARBA00022679"/>
    </source>
</evidence>
<gene>
    <name evidence="16" type="primary">Wnk1</name>
    <name evidence="16" type="ORF">CRYSOU_R06315</name>
</gene>
<sequence length="2266" mass="237848">EEEEGDAAALPASSSAGSAAVASRELEERRAQQEDIEELETKAVGISPDGRFLKFDIEIGRGSFKTVYKGLDTETTVEVAWCELQDRKLSKSERQRFKEEAGMLKGLQHPNIVRFYDSWESTVKGKKCIVLVTELMTSGTLKTYLKRFKVMKIKVLRSWCRQILKGLQFLHTRTPPIIHRDLKCDNIFITGPTGSVKIGDLGLATLKRASFAKSVIGTPEFMAPEMYEEKYDESVDVYAFGMCMLEMATSEYPYSECQNAAQIYRRVTSGVKPASFDKVAIPEVKEIIEGCIRQNKGERYAIKDLLNHAFFQEETGVRVELAEEDDGEKIAIKLWLRIEDIKKLKGKYKDNEAIEFSFDLERDVPEDVAQEMVESGYVCEGDHKTMAKAIKDRVSLIKRKREQRQLVREEQEKKLQEESSQKLEQQQPSSTSHAGSKHPQSITGTTSVPTTSASVSTQVEPEEPEADQHQQLQFQQPSISVLSDGTVDSGQGSSVYTESCVSSQQTVSYGSQHEQSISTAAVPGYAASVGQVQSQQHGGYQPPAVTQVQGQSASNTVSVPSQPTQHTQQNVQPPASSQQTGQYQLQQPSVSTGATPTQTVSQTQTSQVMPMPQAPAGTQLPVSQPVSIIQGEPQLPVAAPSLPQPSVAPPVPVSSHFLPMGQPLTTSMLPQFSVSQLPIAAPHVSVAQPGFQSLPNSMAAGMNQPLLTLATSAAAAAVPVGPTAVPSQLPTLMQPVAQLPSQVLPQLLQPAVQSVGLPASIGQAAEASLPAGDALYQGFPSQLPPQYSGDSNVAPSSAVTSVCLPSAVLSPPLPTDAMAQPGYLAAVVQPYVEQNVLVPVGGLGGQVQMPPAPTVSLAQQASSASSQQVALEGTQGVSQTAASESLPSTQPAQSTPLASSMDSAHSDVASGMSDGNENVPASSGRHEGRTTKRHMRRSVRSRSRHEKTARPKLRILNVSNKGDRVVECQLETHNRKMVTFKFDLDGDNPEEIASIMVQNEFILATERDSFVEQVREIIEKADEMLSEDVSVEPEGDQGLESMRTKDDGYFPGSQKLEFKQPDPTSSMPQRTGVPPSSFTQVVHSAGRRFIVSPVPESRLKEQSFFSSAIPGGTETPDVVAASPLHGPGMNLSHSASSLSLQQAFSEIRHAQTTEGPSTAPPVFNQTVPPFPPALSTMAGSGAPSASVAAPSISVPSTTGVSIPGSVTLPSESATVGAAPSTSVPSSISPPAASQSGQQSTTGVASSASAPASFPLPTTSQPAPPLPGDIAPSTSMPASLALSSTPIPGVTGPGVIAPAVTSQSTPQIVTSLAAPQTSVTLSVPQNVALQLLQLSSSGSVSSLAETTVVSAPQPLSESGQPVDKSQLCSAAGLSLPISAPLSSSVATSICGPASQPVIHPLFIPSAITSTPVLPPIPGAMSTPVLPQVPLPGVLPQPVTNLPAVQQTLIHSQPQPAPLPNQPHTHCLEADADAQSKAPGIDDIKTLEEKLRSLFSEHSNVGTAHPSVSLETSLVMETTVIPGVPTTVVAPTKPLTSISTCIPPSSLPLGPTGLPVLTPVATPGQVITPVSYISASSSIATAVVKPGASPSKPPLSRVPVLPVGSELPAGTPSSEPLPPFPGPSLTQSQQPLEDLDAKLRRTLSPETVPVTSAPACSVPSVASTTVTGLVSTATQSPKDASASCGGESSGMAATAGAGILKMGRFQVSVAVDDVLKESDKPETKPVQFETSSSESSSLSGSSPESTLVKQAGSRKSEAVVVSSLDVVDGIAHPVPVVQLPADVGQPTKVGRFQVTTTTDQVGRFSVSKTQDEVTCAEKEPVTLPLSVDLEQVVAAAAPKESGAGQSPHMNGPSSELEAAFLSGMAKELDDGSGSPDSLQHLGSKISLPVQSLSNSFNSSYMSSDNESDIEDEDLKLELRRLREKHLKEIQELQSRQKQEIESLYTKLGKVPPAVIIPPAAPLSGRRRRPTKGKSSKSSRSSSQGNKSPQLSGNLSAQSAPSVLPPQQTLHPPGSGPDTGQNHLLQPLKPSPSSENLYSAFTSDGALSVPSLSAPGQGCAKFNCASERVTFKPGGRRTRFLSTPCLALWKMVKKVCPCNQLCRTSSTNTVGATVNSQAPQSQPPAIASSRKGTFTDDLHKLVDNWARDAMNLSGKKVGKGHSNYEGPGMARKFSAPGQLCISMTSSLGATPISAASATSLGPFPKAMCPPQQYGYPAASFAAPWSGTGGPAQQPLGQFQPVGAASLQSFNISNLQKSISNPPGSNLRTT</sequence>
<evidence type="ECO:0000313" key="16">
    <source>
        <dbReference type="EMBL" id="NWI18456.1"/>
    </source>
</evidence>
<evidence type="ECO:0000256" key="12">
    <source>
        <dbReference type="ARBA" id="ARBA00048679"/>
    </source>
</evidence>
<feature type="region of interest" description="Disordered" evidence="14">
    <location>
        <begin position="2110"/>
        <end position="2129"/>
    </location>
</feature>
<feature type="region of interest" description="Disordered" evidence="14">
    <location>
        <begin position="405"/>
        <end position="473"/>
    </location>
</feature>
<dbReference type="SUPFAM" id="SSF56112">
    <property type="entry name" value="Protein kinase-like (PK-like)"/>
    <property type="match status" value="1"/>
</dbReference>
<feature type="compositionally biased region" description="Polar residues" evidence="14">
    <location>
        <begin position="544"/>
        <end position="577"/>
    </location>
</feature>
<evidence type="ECO:0000256" key="13">
    <source>
        <dbReference type="SAM" id="Coils"/>
    </source>
</evidence>
<dbReference type="FunFam" id="1.10.510.10:FF:000006">
    <property type="entry name" value="Serine/threonine-protein kinase WNK1 isoform 2"/>
    <property type="match status" value="1"/>
</dbReference>
<feature type="compositionally biased region" description="Basic and acidic residues" evidence="14">
    <location>
        <begin position="24"/>
        <end position="33"/>
    </location>
</feature>
<dbReference type="EC" id="2.7.11.1" evidence="3"/>
<feature type="region of interest" description="Disordered" evidence="14">
    <location>
        <begin position="1211"/>
        <end position="1284"/>
    </location>
</feature>
<dbReference type="Pfam" id="PF00069">
    <property type="entry name" value="Pkinase"/>
    <property type="match status" value="1"/>
</dbReference>
<dbReference type="GO" id="GO:0005524">
    <property type="term" value="F:ATP binding"/>
    <property type="evidence" value="ECO:0007669"/>
    <property type="project" value="UniProtKB-KW"/>
</dbReference>
<keyword evidence="4" id="KW-0963">Cytoplasm</keyword>
<dbReference type="Proteomes" id="UP000545332">
    <property type="component" value="Unassembled WGS sequence"/>
</dbReference>
<comment type="subcellular location">
    <subcellularLocation>
        <location evidence="2">Cytoplasm</location>
    </subcellularLocation>
</comment>
<feature type="compositionally biased region" description="Low complexity" evidence="14">
    <location>
        <begin position="597"/>
        <end position="608"/>
    </location>
</feature>
<feature type="region of interest" description="Disordered" evidence="14">
    <location>
        <begin position="533"/>
        <end position="619"/>
    </location>
</feature>
<comment type="catalytic activity">
    <reaction evidence="11">
        <text>L-threonyl-[protein] + ATP = O-phospho-L-threonyl-[protein] + ADP + H(+)</text>
        <dbReference type="Rhea" id="RHEA:46608"/>
        <dbReference type="Rhea" id="RHEA-COMP:11060"/>
        <dbReference type="Rhea" id="RHEA-COMP:11605"/>
        <dbReference type="ChEBI" id="CHEBI:15378"/>
        <dbReference type="ChEBI" id="CHEBI:30013"/>
        <dbReference type="ChEBI" id="CHEBI:30616"/>
        <dbReference type="ChEBI" id="CHEBI:61977"/>
        <dbReference type="ChEBI" id="CHEBI:456216"/>
        <dbReference type="EC" id="2.7.11.1"/>
    </reaction>
</comment>
<comment type="cofactor">
    <cofactor evidence="1">
        <name>Mg(2+)</name>
        <dbReference type="ChEBI" id="CHEBI:18420"/>
    </cofactor>
</comment>
<dbReference type="GO" id="GO:0004674">
    <property type="term" value="F:protein serine/threonine kinase activity"/>
    <property type="evidence" value="ECO:0007669"/>
    <property type="project" value="UniProtKB-KW"/>
</dbReference>
<keyword evidence="8" id="KW-0547">Nucleotide-binding</keyword>
<evidence type="ECO:0000256" key="4">
    <source>
        <dbReference type="ARBA" id="ARBA00022490"/>
    </source>
</evidence>
<keyword evidence="9 16" id="KW-0418">Kinase</keyword>
<feature type="region of interest" description="Disordered" evidence="14">
    <location>
        <begin position="1952"/>
        <end position="2034"/>
    </location>
</feature>
<dbReference type="PROSITE" id="PS00108">
    <property type="entry name" value="PROTEIN_KINASE_ST"/>
    <property type="match status" value="1"/>
</dbReference>
<evidence type="ECO:0000256" key="14">
    <source>
        <dbReference type="SAM" id="MobiDB-lite"/>
    </source>
</evidence>
<keyword evidence="6" id="KW-0597">Phosphoprotein</keyword>
<feature type="compositionally biased region" description="Polar residues" evidence="14">
    <location>
        <begin position="875"/>
        <end position="903"/>
    </location>
</feature>
<feature type="non-terminal residue" evidence="16">
    <location>
        <position position="1"/>
    </location>
</feature>
<feature type="compositionally biased region" description="Low complexity" evidence="14">
    <location>
        <begin position="578"/>
        <end position="587"/>
    </location>
</feature>
<dbReference type="InterPro" id="IPR024678">
    <property type="entry name" value="Kinase_OSR1/WNK_CCT"/>
</dbReference>
<feature type="non-terminal residue" evidence="16">
    <location>
        <position position="2266"/>
    </location>
</feature>
<feature type="region of interest" description="Disordered" evidence="14">
    <location>
        <begin position="1"/>
        <end position="35"/>
    </location>
</feature>
<dbReference type="Pfam" id="PF12202">
    <property type="entry name" value="OSR1_C"/>
    <property type="match status" value="1"/>
</dbReference>
<evidence type="ECO:0000259" key="15">
    <source>
        <dbReference type="PROSITE" id="PS50011"/>
    </source>
</evidence>
<dbReference type="FunFam" id="3.10.20.90:FF:000012">
    <property type="entry name" value="Serine/threonine-protein kinase WNK1 isoform 2"/>
    <property type="match status" value="1"/>
</dbReference>
<feature type="compositionally biased region" description="Low complexity" evidence="14">
    <location>
        <begin position="7"/>
        <end position="23"/>
    </location>
</feature>
<evidence type="ECO:0000256" key="1">
    <source>
        <dbReference type="ARBA" id="ARBA00001946"/>
    </source>
</evidence>
<feature type="compositionally biased region" description="Basic and acidic residues" evidence="14">
    <location>
        <begin position="405"/>
        <end position="421"/>
    </location>
</feature>
<protein>
    <recommendedName>
        <fullName evidence="3">non-specific serine/threonine protein kinase</fullName>
        <ecNumber evidence="3">2.7.11.1</ecNumber>
    </recommendedName>
</protein>
<dbReference type="InterPro" id="IPR000719">
    <property type="entry name" value="Prot_kinase_dom"/>
</dbReference>
<dbReference type="Gene3D" id="3.30.200.20">
    <property type="entry name" value="Phosphorylase Kinase, domain 1"/>
    <property type="match status" value="1"/>
</dbReference>
<evidence type="ECO:0000256" key="3">
    <source>
        <dbReference type="ARBA" id="ARBA00012513"/>
    </source>
</evidence>
<evidence type="ECO:0000256" key="8">
    <source>
        <dbReference type="ARBA" id="ARBA00022741"/>
    </source>
</evidence>
<feature type="region of interest" description="Disordered" evidence="14">
    <location>
        <begin position="1149"/>
        <end position="1198"/>
    </location>
</feature>
<feature type="compositionally biased region" description="Low complexity" evidence="14">
    <location>
        <begin position="1217"/>
        <end position="1259"/>
    </location>
</feature>
<reference evidence="16 17" key="1">
    <citation type="submission" date="2019-09" db="EMBL/GenBank/DDBJ databases">
        <title>Bird 10,000 Genomes (B10K) Project - Family phase.</title>
        <authorList>
            <person name="Zhang G."/>
        </authorList>
    </citation>
    <scope>NUCLEOTIDE SEQUENCE [LARGE SCALE GENOMIC DNA]</scope>
    <source>
        <strain evidence="16">B10K-MSB-42743</strain>
        <tissue evidence="16">Heart</tissue>
    </source>
</reference>
<dbReference type="Gene3D" id="3.10.20.90">
    <property type="entry name" value="Phosphatidylinositol 3-kinase Catalytic Subunit, Chain A, domain 1"/>
    <property type="match status" value="2"/>
</dbReference>
<keyword evidence="7" id="KW-0808">Transferase</keyword>
<dbReference type="GO" id="GO:0005737">
    <property type="term" value="C:cytoplasm"/>
    <property type="evidence" value="ECO:0007669"/>
    <property type="project" value="UniProtKB-SubCell"/>
</dbReference>
<feature type="region of interest" description="Disordered" evidence="14">
    <location>
        <begin position="1058"/>
        <end position="1078"/>
    </location>
</feature>
<comment type="catalytic activity">
    <reaction evidence="12">
        <text>L-seryl-[protein] + ATP = O-phospho-L-seryl-[protein] + ADP + H(+)</text>
        <dbReference type="Rhea" id="RHEA:17989"/>
        <dbReference type="Rhea" id="RHEA-COMP:9863"/>
        <dbReference type="Rhea" id="RHEA-COMP:11604"/>
        <dbReference type="ChEBI" id="CHEBI:15378"/>
        <dbReference type="ChEBI" id="CHEBI:29999"/>
        <dbReference type="ChEBI" id="CHEBI:30616"/>
        <dbReference type="ChEBI" id="CHEBI:83421"/>
        <dbReference type="ChEBI" id="CHEBI:456216"/>
        <dbReference type="EC" id="2.7.11.1"/>
    </reaction>
</comment>
<feature type="compositionally biased region" description="Low complexity" evidence="14">
    <location>
        <begin position="1975"/>
        <end position="1985"/>
    </location>
</feature>
<feature type="coiled-coil region" evidence="13">
    <location>
        <begin position="1913"/>
        <end position="1944"/>
    </location>
</feature>
<feature type="region of interest" description="Disordered" evidence="14">
    <location>
        <begin position="866"/>
        <end position="953"/>
    </location>
</feature>
<feature type="domain" description="Protein kinase" evidence="15">
    <location>
        <begin position="53"/>
        <end position="311"/>
    </location>
</feature>
<accession>A0A7K4KRM0</accession>
<dbReference type="OrthoDB" id="4062651at2759"/>
<dbReference type="PROSITE" id="PS50011">
    <property type="entry name" value="PROTEIN_KINASE_DOM"/>
    <property type="match status" value="1"/>
</dbReference>
<dbReference type="InterPro" id="IPR050588">
    <property type="entry name" value="WNK_Ser-Thr_kinase"/>
</dbReference>
<dbReference type="FunFam" id="3.30.200.20:FF:000494">
    <property type="entry name" value="serine/threonine-protein kinase WNK2 isoform X2"/>
    <property type="match status" value="1"/>
</dbReference>
<dbReference type="EMBL" id="VWPX01016023">
    <property type="protein sequence ID" value="NWI18456.1"/>
    <property type="molecule type" value="Genomic_DNA"/>
</dbReference>
<feature type="compositionally biased region" description="Polar residues" evidence="14">
    <location>
        <begin position="1271"/>
        <end position="1284"/>
    </location>
</feature>
<feature type="compositionally biased region" description="Low complexity" evidence="14">
    <location>
        <begin position="1727"/>
        <end position="1743"/>
    </location>
</feature>
<evidence type="ECO:0000256" key="10">
    <source>
        <dbReference type="ARBA" id="ARBA00022840"/>
    </source>
</evidence>
<feature type="compositionally biased region" description="Polar residues" evidence="14">
    <location>
        <begin position="428"/>
        <end position="440"/>
    </location>
</feature>
<dbReference type="CDD" id="cd14030">
    <property type="entry name" value="STKc_WNK1"/>
    <property type="match status" value="1"/>
</dbReference>
<feature type="compositionally biased region" description="Polar residues" evidence="14">
    <location>
        <begin position="1986"/>
        <end position="2007"/>
    </location>
</feature>
<dbReference type="Gene3D" id="1.10.510.10">
    <property type="entry name" value="Transferase(Phosphotransferase) domain 1"/>
    <property type="match status" value="1"/>
</dbReference>
<feature type="region of interest" description="Disordered" evidence="14">
    <location>
        <begin position="1714"/>
        <end position="1751"/>
    </location>
</feature>
<dbReference type="InterPro" id="IPR011009">
    <property type="entry name" value="Kinase-like_dom_sf"/>
</dbReference>
<feature type="compositionally biased region" description="Basic residues" evidence="14">
    <location>
        <begin position="1962"/>
        <end position="1974"/>
    </location>
</feature>
<keyword evidence="5" id="KW-0723">Serine/threonine-protein kinase</keyword>
<evidence type="ECO:0000313" key="17">
    <source>
        <dbReference type="Proteomes" id="UP000545332"/>
    </source>
</evidence>
<feature type="compositionally biased region" description="Low complexity" evidence="14">
    <location>
        <begin position="441"/>
        <end position="459"/>
    </location>
</feature>
<dbReference type="SMART" id="SM00220">
    <property type="entry name" value="S_TKc"/>
    <property type="match status" value="1"/>
</dbReference>
<evidence type="ECO:0000256" key="5">
    <source>
        <dbReference type="ARBA" id="ARBA00022527"/>
    </source>
</evidence>
<keyword evidence="13" id="KW-0175">Coiled coil</keyword>
<dbReference type="Pfam" id="PF24889">
    <property type="entry name" value="CCTL2_WNK"/>
    <property type="match status" value="1"/>
</dbReference>
<evidence type="ECO:0000256" key="11">
    <source>
        <dbReference type="ARBA" id="ARBA00047899"/>
    </source>
</evidence>
<name>A0A7K4KRM0_9AVES</name>